<protein>
    <submittedName>
        <fullName evidence="1">Uncharacterized protein</fullName>
    </submittedName>
</protein>
<evidence type="ECO:0000313" key="2">
    <source>
        <dbReference type="Proteomes" id="UP001066276"/>
    </source>
</evidence>
<comment type="caution">
    <text evidence="1">The sequence shown here is derived from an EMBL/GenBank/DDBJ whole genome shotgun (WGS) entry which is preliminary data.</text>
</comment>
<evidence type="ECO:0000313" key="1">
    <source>
        <dbReference type="EMBL" id="KAJ1185432.1"/>
    </source>
</evidence>
<sequence>MECKTLPRARWPYVGHWLEPACLSAASNEEMRCALCRSLTLYGCVLRDGKSICTYKPCPLSQRSAEYVEYGRGGD</sequence>
<dbReference type="Proteomes" id="UP001066276">
    <property type="component" value="Chromosome 3_1"/>
</dbReference>
<proteinExistence type="predicted"/>
<organism evidence="1 2">
    <name type="scientific">Pleurodeles waltl</name>
    <name type="common">Iberian ribbed newt</name>
    <dbReference type="NCBI Taxonomy" id="8319"/>
    <lineage>
        <taxon>Eukaryota</taxon>
        <taxon>Metazoa</taxon>
        <taxon>Chordata</taxon>
        <taxon>Craniata</taxon>
        <taxon>Vertebrata</taxon>
        <taxon>Euteleostomi</taxon>
        <taxon>Amphibia</taxon>
        <taxon>Batrachia</taxon>
        <taxon>Caudata</taxon>
        <taxon>Salamandroidea</taxon>
        <taxon>Salamandridae</taxon>
        <taxon>Pleurodelinae</taxon>
        <taxon>Pleurodeles</taxon>
    </lineage>
</organism>
<dbReference type="EMBL" id="JANPWB010000005">
    <property type="protein sequence ID" value="KAJ1185432.1"/>
    <property type="molecule type" value="Genomic_DNA"/>
</dbReference>
<keyword evidence="2" id="KW-1185">Reference proteome</keyword>
<reference evidence="1" key="1">
    <citation type="journal article" date="2022" name="bioRxiv">
        <title>Sequencing and chromosome-scale assembly of the giantPleurodeles waltlgenome.</title>
        <authorList>
            <person name="Brown T."/>
            <person name="Elewa A."/>
            <person name="Iarovenko S."/>
            <person name="Subramanian E."/>
            <person name="Araus A.J."/>
            <person name="Petzold A."/>
            <person name="Susuki M."/>
            <person name="Suzuki K.-i.T."/>
            <person name="Hayashi T."/>
            <person name="Toyoda A."/>
            <person name="Oliveira C."/>
            <person name="Osipova E."/>
            <person name="Leigh N.D."/>
            <person name="Simon A."/>
            <person name="Yun M.H."/>
        </authorList>
    </citation>
    <scope>NUCLEOTIDE SEQUENCE</scope>
    <source>
        <strain evidence="1">20211129_DDA</strain>
        <tissue evidence="1">Liver</tissue>
    </source>
</reference>
<dbReference type="AlphaFoldDB" id="A0AAV7UCK4"/>
<gene>
    <name evidence="1" type="ORF">NDU88_002225</name>
</gene>
<name>A0AAV7UCK4_PLEWA</name>
<accession>A0AAV7UCK4</accession>